<dbReference type="OrthoDB" id="1874341at2759"/>
<dbReference type="RefSeq" id="XP_068354685.1">
    <property type="nucleotide sequence ID" value="XM_068508011.1"/>
</dbReference>
<organism evidence="1 2">
    <name type="scientific">Tritrichomonas foetus</name>
    <dbReference type="NCBI Taxonomy" id="1144522"/>
    <lineage>
        <taxon>Eukaryota</taxon>
        <taxon>Metamonada</taxon>
        <taxon>Parabasalia</taxon>
        <taxon>Tritrichomonadida</taxon>
        <taxon>Tritrichomonadidae</taxon>
        <taxon>Tritrichomonas</taxon>
    </lineage>
</organism>
<dbReference type="AlphaFoldDB" id="A0A1J4JW83"/>
<dbReference type="VEuPathDB" id="TrichDB:TRFO_31583"/>
<comment type="caution">
    <text evidence="1">The sequence shown here is derived from an EMBL/GenBank/DDBJ whole genome shotgun (WGS) entry which is preliminary data.</text>
</comment>
<reference evidence="1" key="1">
    <citation type="submission" date="2016-10" db="EMBL/GenBank/DDBJ databases">
        <authorList>
            <person name="Benchimol M."/>
            <person name="Almeida L.G."/>
            <person name="Vasconcelos A.T."/>
            <person name="Perreira-Neves A."/>
            <person name="Rosa I.A."/>
            <person name="Tasca T."/>
            <person name="Bogo M.R."/>
            <person name="de Souza W."/>
        </authorList>
    </citation>
    <scope>NUCLEOTIDE SEQUENCE [LARGE SCALE GENOMIC DNA]</scope>
    <source>
        <strain evidence="1">K</strain>
    </source>
</reference>
<dbReference type="EMBL" id="MLAK01000906">
    <property type="protein sequence ID" value="OHT01549.1"/>
    <property type="molecule type" value="Genomic_DNA"/>
</dbReference>
<sequence length="703" mass="81279">MSKGRFIEPVFAEFKDALEKNDLKASRKLKQELSTLIRKNPRLPPFDRAAEMLYQLSNGNEEEAIITARYLADLPDIYQDIVESVIQTLTYYNYSEELIQYIAKVHKAYSQDIATTTNYFFQLFVNQRYNQAQIVAMELYRLRKSMNHALYASAAAYVKAVNEKRDEKQRNLFFTFAVNFAKQSGDKSMDSIRLVVESLLELGKPDESISYLNENKESFDGNEIMFHKLMVKCLEKSQQFKEAANFAQKFIEEICQDSLDDWKLIINHHENPESLIEKYIEKYRGAFLAKIELTKKKMEVSNNDQITSQFYNLILEYSNKYANRGFVLGDLRPYLCDKKLLSHLVTSTDVSIRSFATGKFEGEVSDAKTASIFAEFCMMKFLNDSNKEHLIKAVSILLKHNSQENHAILVRLAGLLDFPLYQIDYINKLRIDNIQFFSLGAMALSDLLRNWELTFLEASTKKIVAFIRSSLPSFSAFIQSGFNRNNFFASFDGPKLKKDIEFNEIGYFFILFDFLLHILNDKNSISEFSFKKIIPIEFLEETYYSKTDESILQLYFEDDSNKLHDLIYPSFHRNVVELNTAMNLIYTLKLNHQRLNTVLPHVEKLGGSWTIISELVKTGKVPENGKNSDFSIIQAMTMAAIAILLKDSHVKNDICEIIENEGNKVSERIKGNPIPEEWKERLDSHLEISKKAANQIIEAIKKP</sequence>
<evidence type="ECO:0000313" key="2">
    <source>
        <dbReference type="Proteomes" id="UP000179807"/>
    </source>
</evidence>
<dbReference type="GeneID" id="94842715"/>
<gene>
    <name evidence="1" type="ORF">TRFO_31583</name>
</gene>
<keyword evidence="2" id="KW-1185">Reference proteome</keyword>
<name>A0A1J4JW83_9EUKA</name>
<dbReference type="Proteomes" id="UP000179807">
    <property type="component" value="Unassembled WGS sequence"/>
</dbReference>
<protein>
    <submittedName>
        <fullName evidence="1">Uncharacterized protein</fullName>
    </submittedName>
</protein>
<accession>A0A1J4JW83</accession>
<proteinExistence type="predicted"/>
<evidence type="ECO:0000313" key="1">
    <source>
        <dbReference type="EMBL" id="OHT01549.1"/>
    </source>
</evidence>